<gene>
    <name evidence="1" type="ORF">VitviT2T_028261</name>
</gene>
<proteinExistence type="predicted"/>
<sequence length="68" mass="7607">MAHPTSTHWLAVKRILRYLKGTSARGLLLYSSSSLALQGYTNVDWASCSDDRKNTSGYCLFLRPNLIS</sequence>
<evidence type="ECO:0008006" key="3">
    <source>
        <dbReference type="Google" id="ProtNLM"/>
    </source>
</evidence>
<protein>
    <recommendedName>
        <fullName evidence="3">Retrovirus-related Pol polyprotein from transposon RE1</fullName>
    </recommendedName>
</protein>
<dbReference type="EMBL" id="CP126665">
    <property type="protein sequence ID" value="WKA10701.1"/>
    <property type="molecule type" value="Genomic_DNA"/>
</dbReference>
<name>A0ABY9DU80_VITVI</name>
<organism evidence="1 2">
    <name type="scientific">Vitis vinifera</name>
    <name type="common">Grape</name>
    <dbReference type="NCBI Taxonomy" id="29760"/>
    <lineage>
        <taxon>Eukaryota</taxon>
        <taxon>Viridiplantae</taxon>
        <taxon>Streptophyta</taxon>
        <taxon>Embryophyta</taxon>
        <taxon>Tracheophyta</taxon>
        <taxon>Spermatophyta</taxon>
        <taxon>Magnoliopsida</taxon>
        <taxon>eudicotyledons</taxon>
        <taxon>Gunneridae</taxon>
        <taxon>Pentapetalae</taxon>
        <taxon>rosids</taxon>
        <taxon>Vitales</taxon>
        <taxon>Vitaceae</taxon>
        <taxon>Viteae</taxon>
        <taxon>Vitis</taxon>
    </lineage>
</organism>
<reference evidence="1 2" key="1">
    <citation type="journal article" date="2023" name="Hortic Res">
        <title>The complete reference genome for grapevine (Vitis vinifera L.) genetics and breeding.</title>
        <authorList>
            <person name="Shi X."/>
            <person name="Cao S."/>
            <person name="Wang X."/>
            <person name="Huang S."/>
            <person name="Wang Y."/>
            <person name="Liu Z."/>
            <person name="Liu W."/>
            <person name="Leng X."/>
            <person name="Peng Y."/>
            <person name="Wang N."/>
            <person name="Wang Y."/>
            <person name="Ma Z."/>
            <person name="Xu X."/>
            <person name="Zhang F."/>
            <person name="Xue H."/>
            <person name="Zhong H."/>
            <person name="Wang Y."/>
            <person name="Zhang K."/>
            <person name="Velt A."/>
            <person name="Avia K."/>
            <person name="Holtgrawe D."/>
            <person name="Grimplet J."/>
            <person name="Matus J.T."/>
            <person name="Ware D."/>
            <person name="Wu X."/>
            <person name="Wang H."/>
            <person name="Liu C."/>
            <person name="Fang Y."/>
            <person name="Rustenholz C."/>
            <person name="Cheng Z."/>
            <person name="Xiao H."/>
            <person name="Zhou Y."/>
        </authorList>
    </citation>
    <scope>NUCLEOTIDE SEQUENCE [LARGE SCALE GENOMIC DNA]</scope>
    <source>
        <strain evidence="2">cv. Pinot noir / PN40024</strain>
        <tissue evidence="1">Leaf</tissue>
    </source>
</reference>
<dbReference type="PANTHER" id="PTHR11439">
    <property type="entry name" value="GAG-POL-RELATED RETROTRANSPOSON"/>
    <property type="match status" value="1"/>
</dbReference>
<dbReference type="PANTHER" id="PTHR11439:SF467">
    <property type="entry name" value="INTEGRASE CATALYTIC DOMAIN-CONTAINING PROTEIN"/>
    <property type="match status" value="1"/>
</dbReference>
<accession>A0ABY9DU80</accession>
<keyword evidence="2" id="KW-1185">Reference proteome</keyword>
<dbReference type="Proteomes" id="UP001227230">
    <property type="component" value="Chromosome 18"/>
</dbReference>
<evidence type="ECO:0000313" key="1">
    <source>
        <dbReference type="EMBL" id="WKA10701.1"/>
    </source>
</evidence>
<evidence type="ECO:0000313" key="2">
    <source>
        <dbReference type="Proteomes" id="UP001227230"/>
    </source>
</evidence>